<dbReference type="EMBL" id="BBMS01000035">
    <property type="protein sequence ID" value="GAL27908.1"/>
    <property type="molecule type" value="Genomic_DNA"/>
</dbReference>
<evidence type="ECO:0000313" key="1">
    <source>
        <dbReference type="EMBL" id="GAL27908.1"/>
    </source>
</evidence>
<protein>
    <submittedName>
        <fullName evidence="1">Chromosome initiation inhibitor</fullName>
    </submittedName>
</protein>
<reference evidence="2" key="1">
    <citation type="submission" date="2014-09" db="EMBL/GenBank/DDBJ databases">
        <title>Vibrio variabilis JCM 19239. (C206) whole genome shotgun sequence.</title>
        <authorList>
            <person name="Sawabe T."/>
            <person name="Meirelles P."/>
            <person name="Nakanishi M."/>
            <person name="Sayaka M."/>
            <person name="Hattori M."/>
            <person name="Ohkuma M."/>
        </authorList>
    </citation>
    <scope>NUCLEOTIDE SEQUENCE [LARGE SCALE GENOMIC DNA]</scope>
    <source>
        <strain evidence="2">JCM 19239</strain>
    </source>
</reference>
<accession>A0ABQ0JGN0</accession>
<name>A0ABQ0JGN0_9VIBR</name>
<organism evidence="1 2">
    <name type="scientific">Vibrio variabilis</name>
    <dbReference type="NCBI Taxonomy" id="990271"/>
    <lineage>
        <taxon>Bacteria</taxon>
        <taxon>Pseudomonadati</taxon>
        <taxon>Pseudomonadota</taxon>
        <taxon>Gammaproteobacteria</taxon>
        <taxon>Vibrionales</taxon>
        <taxon>Vibrionaceae</taxon>
        <taxon>Vibrio</taxon>
    </lineage>
</organism>
<reference evidence="2" key="2">
    <citation type="submission" date="2014-09" db="EMBL/GenBank/DDBJ databases">
        <authorList>
            <consortium name="NBRP consortium"/>
            <person name="Sawabe T."/>
            <person name="Meirelles P."/>
            <person name="Nakanishi M."/>
            <person name="Sayaka M."/>
            <person name="Hattori M."/>
            <person name="Ohkuma M."/>
        </authorList>
    </citation>
    <scope>NUCLEOTIDE SEQUENCE [LARGE SCALE GENOMIC DNA]</scope>
    <source>
        <strain evidence="2">JCM 19239</strain>
    </source>
</reference>
<gene>
    <name evidence="1" type="ORF">JCM19239_7969</name>
</gene>
<dbReference type="Proteomes" id="UP000029223">
    <property type="component" value="Unassembled WGS sequence"/>
</dbReference>
<keyword evidence="2" id="KW-1185">Reference proteome</keyword>
<evidence type="ECO:0000313" key="2">
    <source>
        <dbReference type="Proteomes" id="UP000029223"/>
    </source>
</evidence>
<proteinExistence type="predicted"/>
<comment type="caution">
    <text evidence="1">The sequence shown here is derived from an EMBL/GenBank/DDBJ whole genome shotgun (WGS) entry which is preliminary data.</text>
</comment>
<sequence>MRGLDYKWIEALDAIVEQKASIKRRNTYISLNLPYLSV</sequence>